<dbReference type="OrthoDB" id="3944532at2759"/>
<evidence type="ECO:0000256" key="1">
    <source>
        <dbReference type="SAM" id="MobiDB-lite"/>
    </source>
</evidence>
<proteinExistence type="predicted"/>
<dbReference type="GeneID" id="31017882"/>
<organism evidence="3 4">
    <name type="scientific">Diplodia corticola</name>
    <dbReference type="NCBI Taxonomy" id="236234"/>
    <lineage>
        <taxon>Eukaryota</taxon>
        <taxon>Fungi</taxon>
        <taxon>Dikarya</taxon>
        <taxon>Ascomycota</taxon>
        <taxon>Pezizomycotina</taxon>
        <taxon>Dothideomycetes</taxon>
        <taxon>Dothideomycetes incertae sedis</taxon>
        <taxon>Botryosphaeriales</taxon>
        <taxon>Botryosphaeriaceae</taxon>
        <taxon>Diplodia</taxon>
    </lineage>
</organism>
<gene>
    <name evidence="3" type="ORF">BKCO1_5900032</name>
</gene>
<feature type="region of interest" description="Disordered" evidence="1">
    <location>
        <begin position="224"/>
        <end position="249"/>
    </location>
</feature>
<reference evidence="3 4" key="1">
    <citation type="submission" date="2016-10" db="EMBL/GenBank/DDBJ databases">
        <title>Proteomics and genomics reveal pathogen-plant mechanisms compatible with a hemibiotrophic lifestyle of Diplodia corticola.</title>
        <authorList>
            <person name="Fernandes I."/>
            <person name="De Jonge R."/>
            <person name="Van De Peer Y."/>
            <person name="Devreese B."/>
            <person name="Alves A."/>
            <person name="Esteves A.C."/>
        </authorList>
    </citation>
    <scope>NUCLEOTIDE SEQUENCE [LARGE SCALE GENOMIC DNA]</scope>
    <source>
        <strain evidence="3 4">CBS 112549</strain>
    </source>
</reference>
<accession>A0A1J9QRC3</accession>
<name>A0A1J9QRC3_9PEZI</name>
<dbReference type="AlphaFoldDB" id="A0A1J9QRC3"/>
<sequence>MPAIFDAVAAAPTSSGGATAVPTRSRRMRTVSLALQASSLVLSVLTMALMANVLYTARNIEVEDPGFVIHRASSALVVWAGTGGILNAVAAGYLIYSGRPLVLNITGTQPNPPTIRPTPARLALALVALARTLAATAYAFADFDRATALALPWDGVVDSASFPSFFTPETYASNQGFGDDTSPDVAARAAGARACCAAMVGLAGVGVVGGLVGWRGERRGRMGRRDVGERLGGGEGGDEEGSGLRGDGGVEVEGREVVEMMGDQRVRAELGAGGGGGVFEVQGKQMHEMEGAGAGAGAHEVQGRPIHEMEAEEGHRRWVYEMDASEEAGWKRERENA</sequence>
<feature type="transmembrane region" description="Helical" evidence="2">
    <location>
        <begin position="190"/>
        <end position="214"/>
    </location>
</feature>
<keyword evidence="2" id="KW-0472">Membrane</keyword>
<dbReference type="EMBL" id="MNUE01000059">
    <property type="protein sequence ID" value="OJD30562.1"/>
    <property type="molecule type" value="Genomic_DNA"/>
</dbReference>
<evidence type="ECO:0000256" key="2">
    <source>
        <dbReference type="SAM" id="Phobius"/>
    </source>
</evidence>
<keyword evidence="4" id="KW-1185">Reference proteome</keyword>
<keyword evidence="2" id="KW-0812">Transmembrane</keyword>
<protein>
    <submittedName>
        <fullName evidence="3">Uncharacterized protein</fullName>
    </submittedName>
</protein>
<feature type="transmembrane region" description="Helical" evidence="2">
    <location>
        <begin position="75"/>
        <end position="96"/>
    </location>
</feature>
<feature type="transmembrane region" description="Helical" evidence="2">
    <location>
        <begin position="122"/>
        <end position="141"/>
    </location>
</feature>
<keyword evidence="2" id="KW-1133">Transmembrane helix</keyword>
<feature type="transmembrane region" description="Helical" evidence="2">
    <location>
        <begin position="33"/>
        <end position="55"/>
    </location>
</feature>
<dbReference type="RefSeq" id="XP_020126822.1">
    <property type="nucleotide sequence ID" value="XM_020277621.1"/>
</dbReference>
<evidence type="ECO:0000313" key="3">
    <source>
        <dbReference type="EMBL" id="OJD30562.1"/>
    </source>
</evidence>
<comment type="caution">
    <text evidence="3">The sequence shown here is derived from an EMBL/GenBank/DDBJ whole genome shotgun (WGS) entry which is preliminary data.</text>
</comment>
<evidence type="ECO:0000313" key="4">
    <source>
        <dbReference type="Proteomes" id="UP000183809"/>
    </source>
</evidence>
<dbReference type="Proteomes" id="UP000183809">
    <property type="component" value="Unassembled WGS sequence"/>
</dbReference>